<dbReference type="CDD" id="cd00093">
    <property type="entry name" value="HTH_XRE"/>
    <property type="match status" value="1"/>
</dbReference>
<dbReference type="Pfam" id="PF01381">
    <property type="entry name" value="HTH_3"/>
    <property type="match status" value="1"/>
</dbReference>
<name>A0A9D1P3P2_9FIRM</name>
<dbReference type="AlphaFoldDB" id="A0A9D1P3P2"/>
<evidence type="ECO:0000259" key="2">
    <source>
        <dbReference type="PROSITE" id="PS50943"/>
    </source>
</evidence>
<keyword evidence="1" id="KW-0238">DNA-binding</keyword>
<evidence type="ECO:0000313" key="3">
    <source>
        <dbReference type="EMBL" id="HIV25472.1"/>
    </source>
</evidence>
<dbReference type="InterPro" id="IPR050807">
    <property type="entry name" value="TransReg_Diox_bact_type"/>
</dbReference>
<evidence type="ECO:0000256" key="1">
    <source>
        <dbReference type="ARBA" id="ARBA00023125"/>
    </source>
</evidence>
<dbReference type="PANTHER" id="PTHR46797">
    <property type="entry name" value="HTH-TYPE TRANSCRIPTIONAL REGULATOR"/>
    <property type="match status" value="1"/>
</dbReference>
<sequence>MCTLGHRIQINRERRGMKQEELAEQTDLSTNYISALERDAKKPSLDTFIRIANALGVSSDELLKDSLDVQFDIRSTELGQRISALKPREKERILDVVAVMVKHAQ</sequence>
<dbReference type="GO" id="GO:0003700">
    <property type="term" value="F:DNA-binding transcription factor activity"/>
    <property type="evidence" value="ECO:0007669"/>
    <property type="project" value="TreeGrafter"/>
</dbReference>
<gene>
    <name evidence="3" type="ORF">IAB71_06765</name>
</gene>
<dbReference type="GO" id="GO:0003677">
    <property type="term" value="F:DNA binding"/>
    <property type="evidence" value="ECO:0007669"/>
    <property type="project" value="UniProtKB-KW"/>
</dbReference>
<dbReference type="InterPro" id="IPR001387">
    <property type="entry name" value="Cro/C1-type_HTH"/>
</dbReference>
<dbReference type="SMART" id="SM00530">
    <property type="entry name" value="HTH_XRE"/>
    <property type="match status" value="1"/>
</dbReference>
<dbReference type="GO" id="GO:0005829">
    <property type="term" value="C:cytosol"/>
    <property type="evidence" value="ECO:0007669"/>
    <property type="project" value="TreeGrafter"/>
</dbReference>
<dbReference type="InterPro" id="IPR010982">
    <property type="entry name" value="Lambda_DNA-bd_dom_sf"/>
</dbReference>
<dbReference type="Proteomes" id="UP000824169">
    <property type="component" value="Unassembled WGS sequence"/>
</dbReference>
<evidence type="ECO:0000313" key="4">
    <source>
        <dbReference type="Proteomes" id="UP000824169"/>
    </source>
</evidence>
<organism evidence="3 4">
    <name type="scientific">Candidatus Scatomonas pullistercoris</name>
    <dbReference type="NCBI Taxonomy" id="2840920"/>
    <lineage>
        <taxon>Bacteria</taxon>
        <taxon>Bacillati</taxon>
        <taxon>Bacillota</taxon>
        <taxon>Clostridia</taxon>
        <taxon>Lachnospirales</taxon>
        <taxon>Lachnospiraceae</taxon>
        <taxon>Lachnospiraceae incertae sedis</taxon>
        <taxon>Candidatus Scatomonas</taxon>
    </lineage>
</organism>
<proteinExistence type="predicted"/>
<accession>A0A9D1P3P2</accession>
<reference evidence="3" key="1">
    <citation type="submission" date="2020-10" db="EMBL/GenBank/DDBJ databases">
        <authorList>
            <person name="Gilroy R."/>
        </authorList>
    </citation>
    <scope>NUCLEOTIDE SEQUENCE</scope>
    <source>
        <strain evidence="3">CHK188-20938</strain>
    </source>
</reference>
<comment type="caution">
    <text evidence="3">The sequence shown here is derived from an EMBL/GenBank/DDBJ whole genome shotgun (WGS) entry which is preliminary data.</text>
</comment>
<dbReference type="PANTHER" id="PTHR46797:SF1">
    <property type="entry name" value="METHYLPHOSPHONATE SYNTHASE"/>
    <property type="match status" value="1"/>
</dbReference>
<dbReference type="SUPFAM" id="SSF47413">
    <property type="entry name" value="lambda repressor-like DNA-binding domains"/>
    <property type="match status" value="1"/>
</dbReference>
<protein>
    <submittedName>
        <fullName evidence="3">Helix-turn-helix transcriptional regulator</fullName>
    </submittedName>
</protein>
<reference evidence="3" key="2">
    <citation type="journal article" date="2021" name="PeerJ">
        <title>Extensive microbial diversity within the chicken gut microbiome revealed by metagenomics and culture.</title>
        <authorList>
            <person name="Gilroy R."/>
            <person name="Ravi A."/>
            <person name="Getino M."/>
            <person name="Pursley I."/>
            <person name="Horton D.L."/>
            <person name="Alikhan N.F."/>
            <person name="Baker D."/>
            <person name="Gharbi K."/>
            <person name="Hall N."/>
            <person name="Watson M."/>
            <person name="Adriaenssens E.M."/>
            <person name="Foster-Nyarko E."/>
            <person name="Jarju S."/>
            <person name="Secka A."/>
            <person name="Antonio M."/>
            <person name="Oren A."/>
            <person name="Chaudhuri R.R."/>
            <person name="La Ragione R."/>
            <person name="Hildebrand F."/>
            <person name="Pallen M.J."/>
        </authorList>
    </citation>
    <scope>NUCLEOTIDE SEQUENCE</scope>
    <source>
        <strain evidence="3">CHK188-20938</strain>
    </source>
</reference>
<dbReference type="Gene3D" id="1.10.260.40">
    <property type="entry name" value="lambda repressor-like DNA-binding domains"/>
    <property type="match status" value="1"/>
</dbReference>
<dbReference type="EMBL" id="DVOO01000018">
    <property type="protein sequence ID" value="HIV25472.1"/>
    <property type="molecule type" value="Genomic_DNA"/>
</dbReference>
<dbReference type="PROSITE" id="PS50943">
    <property type="entry name" value="HTH_CROC1"/>
    <property type="match status" value="1"/>
</dbReference>
<feature type="domain" description="HTH cro/C1-type" evidence="2">
    <location>
        <begin position="12"/>
        <end position="62"/>
    </location>
</feature>